<comment type="caution">
    <text evidence="2">The sequence shown here is derived from an EMBL/GenBank/DDBJ whole genome shotgun (WGS) entry which is preliminary data.</text>
</comment>
<sequence length="200" mass="20611">MAAITSLHASSPAGVKGRATQAAGGWEALERGRATQAAALQRARAGEGSDADAQFMEAYQAQRSRAAKASVVARGGVLSSVPLPDGFTEVQPSGRHLHPAFVWEGRHMRVGPKLEGRACYPYHLDGGAVTKAAALVDAFAFATTGYPWAAKKKAEAAAAAEADKARGVANPARARKTELQRARRAAANAAKAAEAANAPG</sequence>
<gene>
    <name evidence="2" type="ORF">TSOC_010535</name>
</gene>
<dbReference type="Proteomes" id="UP000236333">
    <property type="component" value="Unassembled WGS sequence"/>
</dbReference>
<name>A0A2J7ZT10_9CHLO</name>
<feature type="region of interest" description="Disordered" evidence="1">
    <location>
        <begin position="160"/>
        <end position="200"/>
    </location>
</feature>
<feature type="compositionally biased region" description="Low complexity" evidence="1">
    <location>
        <begin position="185"/>
        <end position="200"/>
    </location>
</feature>
<protein>
    <submittedName>
        <fullName evidence="2">Uncharacterized protein</fullName>
    </submittedName>
</protein>
<evidence type="ECO:0000313" key="2">
    <source>
        <dbReference type="EMBL" id="PNH03402.1"/>
    </source>
</evidence>
<evidence type="ECO:0000313" key="3">
    <source>
        <dbReference type="Proteomes" id="UP000236333"/>
    </source>
</evidence>
<evidence type="ECO:0000256" key="1">
    <source>
        <dbReference type="SAM" id="MobiDB-lite"/>
    </source>
</evidence>
<reference evidence="2 3" key="1">
    <citation type="journal article" date="2017" name="Mol. Biol. Evol.">
        <title>The 4-celled Tetrabaena socialis nuclear genome reveals the essential components for genetic control of cell number at the origin of multicellularity in the volvocine lineage.</title>
        <authorList>
            <person name="Featherston J."/>
            <person name="Arakaki Y."/>
            <person name="Hanschen E.R."/>
            <person name="Ferris P.J."/>
            <person name="Michod R.E."/>
            <person name="Olson B.J.S.C."/>
            <person name="Nozaki H."/>
            <person name="Durand P.M."/>
        </authorList>
    </citation>
    <scope>NUCLEOTIDE SEQUENCE [LARGE SCALE GENOMIC DNA]</scope>
    <source>
        <strain evidence="2 3">NIES-571</strain>
    </source>
</reference>
<dbReference type="EMBL" id="PGGS01000508">
    <property type="protein sequence ID" value="PNH03402.1"/>
    <property type="molecule type" value="Genomic_DNA"/>
</dbReference>
<proteinExistence type="predicted"/>
<accession>A0A2J7ZT10</accession>
<dbReference type="AlphaFoldDB" id="A0A2J7ZT10"/>
<organism evidence="2 3">
    <name type="scientific">Tetrabaena socialis</name>
    <dbReference type="NCBI Taxonomy" id="47790"/>
    <lineage>
        <taxon>Eukaryota</taxon>
        <taxon>Viridiplantae</taxon>
        <taxon>Chlorophyta</taxon>
        <taxon>core chlorophytes</taxon>
        <taxon>Chlorophyceae</taxon>
        <taxon>CS clade</taxon>
        <taxon>Chlamydomonadales</taxon>
        <taxon>Tetrabaenaceae</taxon>
        <taxon>Tetrabaena</taxon>
    </lineage>
</organism>
<keyword evidence="3" id="KW-1185">Reference proteome</keyword>